<evidence type="ECO:0000313" key="6">
    <source>
        <dbReference type="Proteomes" id="UP001252186"/>
    </source>
</evidence>
<dbReference type="Proteomes" id="UP001252186">
    <property type="component" value="Unassembled WGS sequence"/>
</dbReference>
<dbReference type="Pfam" id="PF04055">
    <property type="entry name" value="Radical_SAM"/>
    <property type="match status" value="1"/>
</dbReference>
<evidence type="ECO:0000313" key="5">
    <source>
        <dbReference type="EMBL" id="MDT0552704.1"/>
    </source>
</evidence>
<dbReference type="InterPro" id="IPR058240">
    <property type="entry name" value="rSAM_sf"/>
</dbReference>
<keyword evidence="6" id="KW-1185">Reference proteome</keyword>
<gene>
    <name evidence="5" type="ORF">RM519_05545</name>
</gene>
<comment type="caution">
    <text evidence="5">The sequence shown here is derived from an EMBL/GenBank/DDBJ whole genome shotgun (WGS) entry which is preliminary data.</text>
</comment>
<dbReference type="CDD" id="cd01335">
    <property type="entry name" value="Radical_SAM"/>
    <property type="match status" value="1"/>
</dbReference>
<dbReference type="InterPro" id="IPR006638">
    <property type="entry name" value="Elp3/MiaA/NifB-like_rSAM"/>
</dbReference>
<feature type="domain" description="Radical SAM core" evidence="4">
    <location>
        <begin position="64"/>
        <end position="301"/>
    </location>
</feature>
<dbReference type="SUPFAM" id="SSF102114">
    <property type="entry name" value="Radical SAM enzymes"/>
    <property type="match status" value="1"/>
</dbReference>
<dbReference type="EMBL" id="JAVRHV010000002">
    <property type="protein sequence ID" value="MDT0552704.1"/>
    <property type="molecule type" value="Genomic_DNA"/>
</dbReference>
<dbReference type="PANTHER" id="PTHR43432:SF3">
    <property type="entry name" value="SLR0285 PROTEIN"/>
    <property type="match status" value="1"/>
</dbReference>
<accession>A0ABU2Y4X3</accession>
<proteinExistence type="predicted"/>
<dbReference type="SFLD" id="SFLDG01084">
    <property type="entry name" value="Uncharacterised_Radical_SAM_Su"/>
    <property type="match status" value="1"/>
</dbReference>
<evidence type="ECO:0000256" key="1">
    <source>
        <dbReference type="ARBA" id="ARBA00022723"/>
    </source>
</evidence>
<dbReference type="RefSeq" id="WP_311592995.1">
    <property type="nucleotide sequence ID" value="NZ_JAVRHV010000002.1"/>
</dbReference>
<keyword evidence="3" id="KW-0411">Iron-sulfur</keyword>
<reference evidence="5 6" key="1">
    <citation type="submission" date="2023-09" db="EMBL/GenBank/DDBJ databases">
        <authorList>
            <person name="Rey-Velasco X."/>
        </authorList>
    </citation>
    <scope>NUCLEOTIDE SEQUENCE [LARGE SCALE GENOMIC DNA]</scope>
    <source>
        <strain evidence="5 6">P050</strain>
    </source>
</reference>
<dbReference type="InterPro" id="IPR040086">
    <property type="entry name" value="MJ0683-like"/>
</dbReference>
<dbReference type="Gene3D" id="3.80.30.30">
    <property type="match status" value="1"/>
</dbReference>
<sequence length="358" mass="40808">MKKQDFIKGRGAQKQVQNRFLQHSHVVEDEYLNYAHIEGEPAQSNRTQYIEIFPKSILNKVTSTDIGMAYSMNPYQGCEHGCIYCYARNSHEYYGYDAGLDFEKKILFKQNSAELLEKKITSRNWKAENIMFSGNTDCYQPIERKLEITRSMLQVLLKYKHPVSIITKNSLVLRDLDILKKMAALNLVHVAISITSLSEDTRRLLEPRTSSIKQRLKTLETLSKNGIPVNVMMAPIIPGLNNHEVFNMVETVSTLGAKSVAYTMVRLNGTIGEVFTDWVQKTLPDRASKIINQIKEVHGGSLNDSRFGVRMKGEGKIAEQVALQFRLAKKKYLAEVCMPPLNYDLFDKSLGDAQMKLF</sequence>
<evidence type="ECO:0000259" key="4">
    <source>
        <dbReference type="PROSITE" id="PS51918"/>
    </source>
</evidence>
<dbReference type="SMART" id="SM00729">
    <property type="entry name" value="Elp3"/>
    <property type="match status" value="1"/>
</dbReference>
<evidence type="ECO:0000256" key="2">
    <source>
        <dbReference type="ARBA" id="ARBA00023004"/>
    </source>
</evidence>
<name>A0ABU2Y4X3_9FLAO</name>
<dbReference type="PROSITE" id="PS51918">
    <property type="entry name" value="RADICAL_SAM"/>
    <property type="match status" value="1"/>
</dbReference>
<organism evidence="5 6">
    <name type="scientific">Urechidicola vernalis</name>
    <dbReference type="NCBI Taxonomy" id="3075600"/>
    <lineage>
        <taxon>Bacteria</taxon>
        <taxon>Pseudomonadati</taxon>
        <taxon>Bacteroidota</taxon>
        <taxon>Flavobacteriia</taxon>
        <taxon>Flavobacteriales</taxon>
        <taxon>Flavobacteriaceae</taxon>
        <taxon>Urechidicola</taxon>
    </lineage>
</organism>
<dbReference type="NCBIfam" id="NF033668">
    <property type="entry name" value="rSAM_PA0069"/>
    <property type="match status" value="1"/>
</dbReference>
<dbReference type="SFLD" id="SFLDS00029">
    <property type="entry name" value="Radical_SAM"/>
    <property type="match status" value="1"/>
</dbReference>
<dbReference type="PANTHER" id="PTHR43432">
    <property type="entry name" value="SLR0285 PROTEIN"/>
    <property type="match status" value="1"/>
</dbReference>
<protein>
    <submittedName>
        <fullName evidence="5">PA0069 family radical SAM protein</fullName>
    </submittedName>
</protein>
<evidence type="ECO:0000256" key="3">
    <source>
        <dbReference type="ARBA" id="ARBA00023014"/>
    </source>
</evidence>
<dbReference type="InterPro" id="IPR007197">
    <property type="entry name" value="rSAM"/>
</dbReference>
<keyword evidence="1" id="KW-0479">Metal-binding</keyword>
<keyword evidence="2" id="KW-0408">Iron</keyword>